<evidence type="ECO:0000313" key="2">
    <source>
        <dbReference type="Proteomes" id="UP000695022"/>
    </source>
</evidence>
<feature type="region of interest" description="Disordered" evidence="1">
    <location>
        <begin position="22"/>
        <end position="55"/>
    </location>
</feature>
<proteinExistence type="predicted"/>
<dbReference type="SUPFAM" id="SSF56204">
    <property type="entry name" value="Hect, E3 ligase catalytic domain"/>
    <property type="match status" value="1"/>
</dbReference>
<feature type="compositionally biased region" description="Basic residues" evidence="1">
    <location>
        <begin position="35"/>
        <end position="48"/>
    </location>
</feature>
<dbReference type="GeneID" id="106814425"/>
<gene>
    <name evidence="3" type="primary">LOC106814425</name>
</gene>
<feature type="compositionally biased region" description="Basic and acidic residues" evidence="1">
    <location>
        <begin position="24"/>
        <end position="34"/>
    </location>
</feature>
<name>A0ABM1EPV7_PRICU</name>
<sequence length="532" mass="61085">MLHIRRATISLQDQEFFEGLALDQQRDHEEQAARERRRATRQGRRHNREQRQIEMQEVRQQKLERVGEEPTDNCFTVVFVLQDNTTKSRKFRPEDKKQSLFDFIEGSTCVNKARLLFGGNVVEDSTACLKDCGIGSNCRIHVEDLQDNRESLTESEDDADDTESVPVRQITTVNDIKEFDDRVKRARDFLCSEKIVRVRRDNIVENVLDRYRTNPNLVHHRIKVVFEREEVAEDFSGVTREMFSAFFSNLLSDLFDGDLEKIPRMDAAICSNDTMVLVGKIISHAYVLTGIFPIQICKSAIKFLLCGNVAGDETTLSFLRVLSEDERAILKSAMADREYMMSVSGHLSVLRALGPHCSSQAPSPNNLQSVLTSVAETAVLLKPFWMWFQLHTGMRCYPSLWMGLSGQVVEQMFDRLRPTPAKVLECISSAHSDDTDLQFAEYRVYGYLEQFISSLNAEKLERLLQFWTAADILLQVDLLVAYNSLQGTSIRPIANTCSQTLQLSRFYVSYQDFKHNMDCYIFTNETHIFDSV</sequence>
<dbReference type="Proteomes" id="UP000695022">
    <property type="component" value="Unplaced"/>
</dbReference>
<evidence type="ECO:0000256" key="1">
    <source>
        <dbReference type="SAM" id="MobiDB-lite"/>
    </source>
</evidence>
<organism evidence="2 3">
    <name type="scientific">Priapulus caudatus</name>
    <name type="common">Priapulid worm</name>
    <dbReference type="NCBI Taxonomy" id="37621"/>
    <lineage>
        <taxon>Eukaryota</taxon>
        <taxon>Metazoa</taxon>
        <taxon>Ecdysozoa</taxon>
        <taxon>Scalidophora</taxon>
        <taxon>Priapulida</taxon>
        <taxon>Priapulimorpha</taxon>
        <taxon>Priapulimorphida</taxon>
        <taxon>Priapulidae</taxon>
        <taxon>Priapulus</taxon>
    </lineage>
</organism>
<dbReference type="InterPro" id="IPR029071">
    <property type="entry name" value="Ubiquitin-like_domsf"/>
</dbReference>
<dbReference type="InterPro" id="IPR035983">
    <property type="entry name" value="Hect_E3_ubiquitin_ligase"/>
</dbReference>
<keyword evidence="2" id="KW-1185">Reference proteome</keyword>
<accession>A0ABM1EPV7</accession>
<dbReference type="RefSeq" id="XP_014674228.1">
    <property type="nucleotide sequence ID" value="XM_014818742.1"/>
</dbReference>
<evidence type="ECO:0000313" key="3">
    <source>
        <dbReference type="RefSeq" id="XP_014674228.1"/>
    </source>
</evidence>
<dbReference type="Gene3D" id="3.90.1750.10">
    <property type="entry name" value="Hect, E3 ligase catalytic domains"/>
    <property type="match status" value="1"/>
</dbReference>
<dbReference type="SUPFAM" id="SSF54236">
    <property type="entry name" value="Ubiquitin-like"/>
    <property type="match status" value="1"/>
</dbReference>
<reference evidence="3" key="1">
    <citation type="submission" date="2025-08" db="UniProtKB">
        <authorList>
            <consortium name="RefSeq"/>
        </authorList>
    </citation>
    <scope>IDENTIFICATION</scope>
</reference>
<protein>
    <submittedName>
        <fullName evidence="3">Uncharacterized protein LOC106814425</fullName>
    </submittedName>
</protein>